<evidence type="ECO:0000256" key="10">
    <source>
        <dbReference type="SAM" id="MobiDB-lite"/>
    </source>
</evidence>
<dbReference type="AlphaFoldDB" id="A0AB40B6Q8"/>
<dbReference type="PANTHER" id="PTHR31251">
    <property type="entry name" value="SQUAMOSA PROMOTER-BINDING-LIKE PROTEIN 4"/>
    <property type="match status" value="1"/>
</dbReference>
<keyword evidence="5" id="KW-0805">Transcription regulation</keyword>
<dbReference type="PANTHER" id="PTHR31251:SF169">
    <property type="entry name" value="SQUAMOSA PROMOTER-BINDING-LIKE PROTEIN 8"/>
    <property type="match status" value="1"/>
</dbReference>
<dbReference type="RefSeq" id="XP_039122936.1">
    <property type="nucleotide sequence ID" value="XM_039267002.1"/>
</dbReference>
<dbReference type="GO" id="GO:0005634">
    <property type="term" value="C:nucleus"/>
    <property type="evidence" value="ECO:0007669"/>
    <property type="project" value="UniProtKB-SubCell"/>
</dbReference>
<sequence length="362" mass="38953">MLLEYEWGNPAAAAAAMLLFGEDASSSMSNNDACQQDRQVYDHFTHGLHADLFAQAQAQPAPTFSAAGLFPMASSTSSSTSCHQRYGLALPPAPARIGLNLGVRTYFSSASPDEGMVVGRVCRRRARAARCQAEGCGADLTHAKHYHRRHKVCEFHSKASIVIAAGLSQRFCQQCSRFHVLSEFDQGKRSCRKRLADHNRRRRKSQDLMTMTTTPVATTTTNTNTNALNETNNTGETPGEKILFTSASSSSTNNPQPPFMGCITEPESPCTGMTSPTAPPSQVVAPQMALGLGCYSHDSGVMVVPASAGLSGSSSTGTSPQDTPSFLPTGLGDHFRMNVHHRFPSWSDGEDGSTMRDLFQSK</sequence>
<keyword evidence="2" id="KW-0479">Metal-binding</keyword>
<feature type="region of interest" description="Disordered" evidence="10">
    <location>
        <begin position="343"/>
        <end position="362"/>
    </location>
</feature>
<evidence type="ECO:0000256" key="6">
    <source>
        <dbReference type="ARBA" id="ARBA00023125"/>
    </source>
</evidence>
<dbReference type="GO" id="GO:0008270">
    <property type="term" value="F:zinc ion binding"/>
    <property type="evidence" value="ECO:0007669"/>
    <property type="project" value="UniProtKB-KW"/>
</dbReference>
<dbReference type="GO" id="GO:0003677">
    <property type="term" value="F:DNA binding"/>
    <property type="evidence" value="ECO:0007669"/>
    <property type="project" value="UniProtKB-KW"/>
</dbReference>
<evidence type="ECO:0000256" key="2">
    <source>
        <dbReference type="ARBA" id="ARBA00022723"/>
    </source>
</evidence>
<dbReference type="Pfam" id="PF03110">
    <property type="entry name" value="SBP"/>
    <property type="match status" value="1"/>
</dbReference>
<feature type="compositionally biased region" description="Low complexity" evidence="10">
    <location>
        <begin position="208"/>
        <end position="237"/>
    </location>
</feature>
<dbReference type="FunFam" id="4.10.1100.10:FF:000001">
    <property type="entry name" value="Squamosa promoter-binding-like protein 14"/>
    <property type="match status" value="1"/>
</dbReference>
<evidence type="ECO:0000256" key="8">
    <source>
        <dbReference type="ARBA" id="ARBA00023242"/>
    </source>
</evidence>
<dbReference type="SUPFAM" id="SSF103612">
    <property type="entry name" value="SBT domain"/>
    <property type="match status" value="1"/>
</dbReference>
<comment type="subcellular location">
    <subcellularLocation>
        <location evidence="1">Nucleus</location>
    </subcellularLocation>
</comment>
<keyword evidence="6" id="KW-0238">DNA-binding</keyword>
<organism evidence="12 13">
    <name type="scientific">Dioscorea cayennensis subsp. rotundata</name>
    <name type="common">White Guinea yam</name>
    <name type="synonym">Dioscorea rotundata</name>
    <dbReference type="NCBI Taxonomy" id="55577"/>
    <lineage>
        <taxon>Eukaryota</taxon>
        <taxon>Viridiplantae</taxon>
        <taxon>Streptophyta</taxon>
        <taxon>Embryophyta</taxon>
        <taxon>Tracheophyta</taxon>
        <taxon>Spermatophyta</taxon>
        <taxon>Magnoliopsida</taxon>
        <taxon>Liliopsida</taxon>
        <taxon>Dioscoreales</taxon>
        <taxon>Dioscoreaceae</taxon>
        <taxon>Dioscorea</taxon>
    </lineage>
</organism>
<keyword evidence="12" id="KW-1185">Reference proteome</keyword>
<evidence type="ECO:0000256" key="7">
    <source>
        <dbReference type="ARBA" id="ARBA00023163"/>
    </source>
</evidence>
<evidence type="ECO:0000313" key="12">
    <source>
        <dbReference type="Proteomes" id="UP001515500"/>
    </source>
</evidence>
<evidence type="ECO:0000256" key="9">
    <source>
        <dbReference type="PROSITE-ProRule" id="PRU00470"/>
    </source>
</evidence>
<keyword evidence="4" id="KW-0862">Zinc</keyword>
<evidence type="ECO:0000256" key="5">
    <source>
        <dbReference type="ARBA" id="ARBA00023015"/>
    </source>
</evidence>
<feature type="domain" description="SBP-type" evidence="11">
    <location>
        <begin position="128"/>
        <end position="205"/>
    </location>
</feature>
<evidence type="ECO:0000259" key="11">
    <source>
        <dbReference type="PROSITE" id="PS51141"/>
    </source>
</evidence>
<evidence type="ECO:0000256" key="1">
    <source>
        <dbReference type="ARBA" id="ARBA00004123"/>
    </source>
</evidence>
<accession>A0AB40B6Q8</accession>
<evidence type="ECO:0000256" key="3">
    <source>
        <dbReference type="ARBA" id="ARBA00022771"/>
    </source>
</evidence>
<dbReference type="Proteomes" id="UP001515500">
    <property type="component" value="Chromosome 4"/>
</dbReference>
<feature type="compositionally biased region" description="Polar residues" evidence="10">
    <location>
        <begin position="245"/>
        <end position="254"/>
    </location>
</feature>
<dbReference type="InterPro" id="IPR044817">
    <property type="entry name" value="SBP-like"/>
</dbReference>
<dbReference type="InterPro" id="IPR004333">
    <property type="entry name" value="SBP_dom"/>
</dbReference>
<reference evidence="13" key="1">
    <citation type="submission" date="2025-08" db="UniProtKB">
        <authorList>
            <consortium name="RefSeq"/>
        </authorList>
    </citation>
    <scope>IDENTIFICATION</scope>
</reference>
<gene>
    <name evidence="13" type="primary">LOC120259409</name>
</gene>
<protein>
    <submittedName>
        <fullName evidence="13">Squamosa promoter-binding-like protein 8</fullName>
    </submittedName>
</protein>
<keyword evidence="3 9" id="KW-0863">Zinc-finger</keyword>
<feature type="region of interest" description="Disordered" evidence="10">
    <location>
        <begin position="196"/>
        <end position="282"/>
    </location>
</feature>
<keyword evidence="7" id="KW-0804">Transcription</keyword>
<evidence type="ECO:0000256" key="4">
    <source>
        <dbReference type="ARBA" id="ARBA00022833"/>
    </source>
</evidence>
<dbReference type="InterPro" id="IPR036893">
    <property type="entry name" value="SBP_sf"/>
</dbReference>
<name>A0AB40B6Q8_DIOCR</name>
<proteinExistence type="predicted"/>
<dbReference type="PROSITE" id="PS51141">
    <property type="entry name" value="ZF_SBP"/>
    <property type="match status" value="1"/>
</dbReference>
<dbReference type="Gene3D" id="4.10.1100.10">
    <property type="entry name" value="Transcription factor, SBP-box domain"/>
    <property type="match status" value="1"/>
</dbReference>
<evidence type="ECO:0000313" key="13">
    <source>
        <dbReference type="RefSeq" id="XP_039122936.1"/>
    </source>
</evidence>
<dbReference type="GeneID" id="120259409"/>
<keyword evidence="8" id="KW-0539">Nucleus</keyword>